<sequence>MGQNSGRTSDAAANGPSMKSSLEIGKEEGGLYILRSRHRATVSKKRQFNSKVKTIRSDNAFELGSGNIQSEFFQSQGYPHRKKGYKVLNLKNLKPFISRDVVFHEKFFPFASIKYNSSSAISLPIAKVTLSNQILENTPFASKPDTEISQRPTESSIDFCSSPIFSIHPITPIPSIFSSRFSPDSPVSSSHSHTSISTPVFPFLDSDPMMDGLIRKSTGPHTTPSYLKDYICNALQLINVSNSCFLTPATPNCISFSRLSSTNQHMLNTLSNIQEHTNYLQATHHPEWQEAMDKEIEAHELNKTWEVVELPPGRKTLPCKWVYKVKQHSDGIVERLKARLIIRGDIQKEGIDFNETFSPVVKMTTIICILATAVKKGWGLYQLDVNNTFLHGDLNKEVYMKFPPGVVPLSPTHAYKLKKSIYGLRQAFR</sequence>
<gene>
    <name evidence="2" type="primary">LOC142167403</name>
</gene>
<dbReference type="RefSeq" id="XP_075083669.1">
    <property type="nucleotide sequence ID" value="XM_075227568.1"/>
</dbReference>
<proteinExistence type="predicted"/>
<evidence type="ECO:0000313" key="2">
    <source>
        <dbReference type="RefSeq" id="XP_075083669.1"/>
    </source>
</evidence>
<dbReference type="Proteomes" id="UP000790787">
    <property type="component" value="Chromosome 2"/>
</dbReference>
<reference evidence="1" key="1">
    <citation type="journal article" date="2014" name="Nat. Commun.">
        <title>The tobacco genome sequence and its comparison with those of tomato and potato.</title>
        <authorList>
            <person name="Sierro N."/>
            <person name="Battey J.N."/>
            <person name="Ouadi S."/>
            <person name="Bakaher N."/>
            <person name="Bovet L."/>
            <person name="Willig A."/>
            <person name="Goepfert S."/>
            <person name="Peitsch M.C."/>
            <person name="Ivanov N.V."/>
        </authorList>
    </citation>
    <scope>NUCLEOTIDE SEQUENCE [LARGE SCALE GENOMIC DNA]</scope>
</reference>
<evidence type="ECO:0000313" key="1">
    <source>
        <dbReference type="Proteomes" id="UP000790787"/>
    </source>
</evidence>
<name>A0AC58SFG3_TOBAC</name>
<reference evidence="2" key="2">
    <citation type="submission" date="2025-08" db="UniProtKB">
        <authorList>
            <consortium name="RefSeq"/>
        </authorList>
    </citation>
    <scope>IDENTIFICATION</scope>
    <source>
        <tissue evidence="2">Leaf</tissue>
    </source>
</reference>
<keyword evidence="1" id="KW-1185">Reference proteome</keyword>
<protein>
    <submittedName>
        <fullName evidence="2">Uncharacterized protein LOC142167403</fullName>
    </submittedName>
</protein>
<organism evidence="1 2">
    <name type="scientific">Nicotiana tabacum</name>
    <name type="common">Common tobacco</name>
    <dbReference type="NCBI Taxonomy" id="4097"/>
    <lineage>
        <taxon>Eukaryota</taxon>
        <taxon>Viridiplantae</taxon>
        <taxon>Streptophyta</taxon>
        <taxon>Embryophyta</taxon>
        <taxon>Tracheophyta</taxon>
        <taxon>Spermatophyta</taxon>
        <taxon>Magnoliopsida</taxon>
        <taxon>eudicotyledons</taxon>
        <taxon>Gunneridae</taxon>
        <taxon>Pentapetalae</taxon>
        <taxon>asterids</taxon>
        <taxon>lamiids</taxon>
        <taxon>Solanales</taxon>
        <taxon>Solanaceae</taxon>
        <taxon>Nicotianoideae</taxon>
        <taxon>Nicotianeae</taxon>
        <taxon>Nicotiana</taxon>
    </lineage>
</organism>
<accession>A0AC58SFG3</accession>